<sequence>MSQSLGHLASTVSLNIDPFKSSATALKAQIKSTAAALKAQEAAIKGAGNSVNGMKSAYGSMQQQMKNYNAQLERQKATYDKLKNTTAETEAEQQKLTARQANAANQYNKTSANIETLRARMATMKQQIVLQEDGWTQAGDKMVAFGSKTTQVSQKLSTFGSGMTTKVTAPIVLGLAAAAKSAVDFNSQISAMGPLLTNGGKITATVRQELDQMGASSKQWSMQFGVSTGKINEGMTEMVKRGYSAQQTMGAMPAVLNAAKASGDDFNDVMHVSTSVLEQFGLKTNSTNGMLKNTSRVTDSLTYVANATAAGFQDMGEAMTYVGPSAHAAGISLEETAAAIGIMSNRGIEGSVAGTSLRGALTRLLKPSKQNVAGFKELGVNVADFKKGTLTLPQIIDKIKTNTKGWTDEQRASAVAMAFGTEAQAGMNALISAGGDELRKYTKGAKDSAGTTKEIADQLNDTQAAKVARFKESIHVLGIEVGEKLLPALTPLINKATDMVQSFSKMDSSTQQSIIKWAIFAAAIGPVAGTLGKVGSLIGGTSTVMGSLAKGIGRMSSAAKLGSTGLDVLKAGFSNSAYEATTFAGAASTVGVKAEGMAGGLAAAETGSTGLLAAIGPVGVAIGATALAAGVGVAAWELWGKKAYESSQRTERWGTDVGAAADKSLTKMQNFSTQTKVYMNAANSGTQENTEQIKKAFDSMASSIEQSSKRELAAVQQTERSLGDGYNTSALEKKATYYQQSIQLAQHAQSVVDNIEKGQSESKRKRTTADNQMILNAQNDLIEAQIKGLNLSSKKQKIVADQFAEDFKDKSVSQLNSMNQAYATAASKTKEYKGALDAVREANKGLSDSQKNSNWAKFVKDNVSTLGPVYDNYLAQVKKINSSSDDQATKQTKLQSAYGDLALAVQSLGIPFDTFLKVVKKSDSATKDTADGIVSTSTKMSSAVHDAANNWNDLVFDPKTGKMKTNTAEIIGQAKAGSDTWNDINLLVKEGKMDVKGMEEVSKATLATNSWNKLTPKNQLLVAKVTGNDKVIDALGKFKLWNELTPEQKAAVAQAKGQDEVFAAIGGIDRWNASTPEQQNAIIKTAGKENVEQAVLTLQNWNSMTPEQKQATVQTLGGEAVSKTILSMDSWNQMSVEQKNATVQSLGHPELLQMIGGIGAFNALNPKTQQAVAQAIGNGSVTDLTSKMNIWSGLTPSQKWAIANTQGSDKVWSAIQTFGGWEKLTPGQKTAVAKQIGRGDVQGAIDTVNKWRGTSPGGTKNASGADHASGQMNNAKRSVDSFRGTSPGGTKNANGSDHTSGQFGTATGAVNRFRGTSPGSTKNANAADHASGPANAASSAVGAFANKRDHTVTLTSIFKSIYKKITQSAKGTRDFAGGAIMVNDQAGPVFRELVRFPNGDSFVPVGRNVVFNAPKHTQVVPAAKTNHLLGGIPQFANGTAGHDQAVRTLLDAKPMIQAQQQSVTNNRIVQVSNFNGLEEKLQQLDKLTDIVGYLAKILAKNPNLYLDGKQVGESVEPTVSKNQMQNNILTERGVFSG</sequence>
<dbReference type="OrthoDB" id="2137849at2"/>
<proteinExistence type="predicted"/>
<reference evidence="3 4" key="1">
    <citation type="submission" date="2016-10" db="EMBL/GenBank/DDBJ databases">
        <title>The whole genome sequencing and assembly of L. cotyniformis subsp. torquens DSM 20004 strain.</title>
        <authorList>
            <person name="Park M.-K."/>
            <person name="Lee Y.-J."/>
            <person name="Yi H."/>
            <person name="Bahn Y.-S."/>
            <person name="Kim J.F."/>
            <person name="Lee D.-W."/>
        </authorList>
    </citation>
    <scope>NUCLEOTIDE SEQUENCE [LARGE SCALE GENOMIC DNA]</scope>
    <source>
        <strain evidence="3 4">DSM 20004</strain>
    </source>
</reference>
<evidence type="ECO:0000256" key="1">
    <source>
        <dbReference type="SAM" id="Coils"/>
    </source>
</evidence>
<evidence type="ECO:0000313" key="3">
    <source>
        <dbReference type="EMBL" id="ATO43413.1"/>
    </source>
</evidence>
<dbReference type="PANTHER" id="PTHR37813">
    <property type="entry name" value="FELS-2 PROPHAGE PROTEIN"/>
    <property type="match status" value="1"/>
</dbReference>
<dbReference type="SUPFAM" id="SSF57997">
    <property type="entry name" value="Tropomyosin"/>
    <property type="match status" value="1"/>
</dbReference>
<keyword evidence="1" id="KW-0175">Coiled coil</keyword>
<dbReference type="RefSeq" id="WP_010012955.1">
    <property type="nucleotide sequence ID" value="NZ_AEOS01000101.1"/>
</dbReference>
<feature type="region of interest" description="Disordered" evidence="2">
    <location>
        <begin position="1248"/>
        <end position="1335"/>
    </location>
</feature>
<organism evidence="3 4">
    <name type="scientific">Loigolactobacillus coryniformis subsp. torquens DSM 20004 = KCTC 3535</name>
    <dbReference type="NCBI Taxonomy" id="1423822"/>
    <lineage>
        <taxon>Bacteria</taxon>
        <taxon>Bacillati</taxon>
        <taxon>Bacillota</taxon>
        <taxon>Bacilli</taxon>
        <taxon>Lactobacillales</taxon>
        <taxon>Lactobacillaceae</taxon>
        <taxon>Loigolactobacillus</taxon>
    </lineage>
</organism>
<dbReference type="NCBIfam" id="TIGR01760">
    <property type="entry name" value="tape_meas_TP901"/>
    <property type="match status" value="1"/>
</dbReference>
<protein>
    <submittedName>
        <fullName evidence="3">Phage tail tape measure protein</fullName>
    </submittedName>
</protein>
<feature type="compositionally biased region" description="Polar residues" evidence="2">
    <location>
        <begin position="1288"/>
        <end position="1305"/>
    </location>
</feature>
<name>A0A2D1KMQ6_9LACO</name>
<gene>
    <name evidence="3" type="ORF">LC20004_05610</name>
</gene>
<evidence type="ECO:0000313" key="4">
    <source>
        <dbReference type="Proteomes" id="UP000223559"/>
    </source>
</evidence>
<evidence type="ECO:0000256" key="2">
    <source>
        <dbReference type="SAM" id="MobiDB-lite"/>
    </source>
</evidence>
<dbReference type="Gene3D" id="1.10.287.1490">
    <property type="match status" value="1"/>
</dbReference>
<feature type="coiled-coil region" evidence="1">
    <location>
        <begin position="58"/>
        <end position="127"/>
    </location>
</feature>
<dbReference type="Proteomes" id="UP000223559">
    <property type="component" value="Chromosome"/>
</dbReference>
<accession>A0A2D1KMQ6</accession>
<keyword evidence="4" id="KW-1185">Reference proteome</keyword>
<dbReference type="KEGG" id="lcy:LC20004_05610"/>
<dbReference type="Pfam" id="PF10145">
    <property type="entry name" value="PhageMin_Tail"/>
    <property type="match status" value="1"/>
</dbReference>
<dbReference type="PANTHER" id="PTHR37813:SF1">
    <property type="entry name" value="FELS-2 PROPHAGE PROTEIN"/>
    <property type="match status" value="1"/>
</dbReference>
<dbReference type="InterPro" id="IPR010090">
    <property type="entry name" value="Phage_tape_meas"/>
</dbReference>
<dbReference type="EMBL" id="CP017697">
    <property type="protein sequence ID" value="ATO43413.1"/>
    <property type="molecule type" value="Genomic_DNA"/>
</dbReference>